<reference evidence="13" key="1">
    <citation type="submission" date="2021-04" db="EMBL/GenBank/DDBJ databases">
        <authorList>
            <consortium name="Molecular Ecology Group"/>
        </authorList>
    </citation>
    <scope>NUCLEOTIDE SEQUENCE</scope>
</reference>
<dbReference type="PANTHER" id="PTHR11954:SF6">
    <property type="entry name" value="MACROPHAGE MIGRATION INHIBITORY FACTOR"/>
    <property type="match status" value="1"/>
</dbReference>
<keyword evidence="14" id="KW-1185">Reference proteome</keyword>
<evidence type="ECO:0000256" key="12">
    <source>
        <dbReference type="ARBA" id="ARBA00042730"/>
    </source>
</evidence>
<evidence type="ECO:0000256" key="10">
    <source>
        <dbReference type="ARBA" id="ARBA00041631"/>
    </source>
</evidence>
<accession>A0A8S3YZJ3</accession>
<dbReference type="PANTHER" id="PTHR11954">
    <property type="entry name" value="D-DOPACHROME DECARBOXYLASE"/>
    <property type="match status" value="1"/>
</dbReference>
<dbReference type="GO" id="GO:0050178">
    <property type="term" value="F:phenylpyruvate tautomerase activity"/>
    <property type="evidence" value="ECO:0007669"/>
    <property type="project" value="UniProtKB-EC"/>
</dbReference>
<gene>
    <name evidence="13" type="ORF">CUNI_LOCUS8185</name>
</gene>
<sequence>MPTFSIATNLKREQIPDNFIQEASKLIASELGKPESYVLVQVNPDQLMSFGGTEEPCANISLSCIGVVGPDKNQKLAPKLSKLIEQNLGIKQNSNIFDTPRFCLFSRSHINIFNTP</sequence>
<comment type="catalytic activity">
    <reaction evidence="7">
        <text>L-dopachrome = 5,6-dihydroxyindole-2-carboxylate</text>
        <dbReference type="Rhea" id="RHEA:13041"/>
        <dbReference type="ChEBI" id="CHEBI:16875"/>
        <dbReference type="ChEBI" id="CHEBI:57509"/>
        <dbReference type="EC" id="5.3.3.12"/>
    </reaction>
</comment>
<dbReference type="InterPro" id="IPR014347">
    <property type="entry name" value="Tautomerase/MIF_sf"/>
</dbReference>
<dbReference type="AlphaFoldDB" id="A0A8S3YZJ3"/>
<evidence type="ECO:0000256" key="6">
    <source>
        <dbReference type="ARBA" id="ARBA00036735"/>
    </source>
</evidence>
<comment type="subcellular location">
    <subcellularLocation>
        <location evidence="1">Secreted</location>
    </subcellularLocation>
</comment>
<dbReference type="EMBL" id="CAJHNH020001335">
    <property type="protein sequence ID" value="CAG5122627.1"/>
    <property type="molecule type" value="Genomic_DNA"/>
</dbReference>
<comment type="catalytic activity">
    <reaction evidence="6">
        <text>3-phenylpyruvate = enol-phenylpyruvate</text>
        <dbReference type="Rhea" id="RHEA:17097"/>
        <dbReference type="ChEBI" id="CHEBI:16815"/>
        <dbReference type="ChEBI" id="CHEBI:18005"/>
        <dbReference type="EC" id="5.3.2.1"/>
    </reaction>
</comment>
<keyword evidence="5" id="KW-0413">Isomerase</keyword>
<dbReference type="Gene3D" id="3.30.429.10">
    <property type="entry name" value="Macrophage Migration Inhibitory Factor"/>
    <property type="match status" value="1"/>
</dbReference>
<protein>
    <recommendedName>
        <fullName evidence="12">L-dopachrome isomerase</fullName>
        <ecNumber evidence="9">5.3.2.1</ecNumber>
        <ecNumber evidence="8">5.3.3.12</ecNumber>
    </recommendedName>
    <alternativeName>
        <fullName evidence="10">L-dopachrome tautomerase</fullName>
    </alternativeName>
    <alternativeName>
        <fullName evidence="11">Phenylpyruvate tautomerase</fullName>
    </alternativeName>
</protein>
<evidence type="ECO:0000256" key="7">
    <source>
        <dbReference type="ARBA" id="ARBA00036823"/>
    </source>
</evidence>
<evidence type="ECO:0000256" key="3">
    <source>
        <dbReference type="ARBA" id="ARBA00022514"/>
    </source>
</evidence>
<comment type="caution">
    <text evidence="13">The sequence shown here is derived from an EMBL/GenBank/DDBJ whole genome shotgun (WGS) entry which is preliminary data.</text>
</comment>
<keyword evidence="4" id="KW-0964">Secreted</keyword>
<organism evidence="13 14">
    <name type="scientific">Candidula unifasciata</name>
    <dbReference type="NCBI Taxonomy" id="100452"/>
    <lineage>
        <taxon>Eukaryota</taxon>
        <taxon>Metazoa</taxon>
        <taxon>Spiralia</taxon>
        <taxon>Lophotrochozoa</taxon>
        <taxon>Mollusca</taxon>
        <taxon>Gastropoda</taxon>
        <taxon>Heterobranchia</taxon>
        <taxon>Euthyneura</taxon>
        <taxon>Panpulmonata</taxon>
        <taxon>Eupulmonata</taxon>
        <taxon>Stylommatophora</taxon>
        <taxon>Helicina</taxon>
        <taxon>Helicoidea</taxon>
        <taxon>Geomitridae</taxon>
        <taxon>Candidula</taxon>
    </lineage>
</organism>
<dbReference type="Pfam" id="PF01187">
    <property type="entry name" value="MIF"/>
    <property type="match status" value="1"/>
</dbReference>
<evidence type="ECO:0000256" key="8">
    <source>
        <dbReference type="ARBA" id="ARBA00038932"/>
    </source>
</evidence>
<keyword evidence="3" id="KW-0202">Cytokine</keyword>
<dbReference type="GO" id="GO:0004167">
    <property type="term" value="F:dopachrome isomerase activity"/>
    <property type="evidence" value="ECO:0007669"/>
    <property type="project" value="UniProtKB-EC"/>
</dbReference>
<dbReference type="EC" id="5.3.3.12" evidence="8"/>
<dbReference type="OrthoDB" id="255819at2759"/>
<evidence type="ECO:0000256" key="2">
    <source>
        <dbReference type="ARBA" id="ARBA00005851"/>
    </source>
</evidence>
<evidence type="ECO:0000256" key="9">
    <source>
        <dbReference type="ARBA" id="ARBA00039086"/>
    </source>
</evidence>
<evidence type="ECO:0000256" key="4">
    <source>
        <dbReference type="ARBA" id="ARBA00022525"/>
    </source>
</evidence>
<dbReference type="SUPFAM" id="SSF55331">
    <property type="entry name" value="Tautomerase/MIF"/>
    <property type="match status" value="1"/>
</dbReference>
<proteinExistence type="inferred from homology"/>
<comment type="similarity">
    <text evidence="2">Belongs to the MIF family.</text>
</comment>
<dbReference type="GO" id="GO:0005125">
    <property type="term" value="F:cytokine activity"/>
    <property type="evidence" value="ECO:0007669"/>
    <property type="project" value="UniProtKB-KW"/>
</dbReference>
<dbReference type="Proteomes" id="UP000678393">
    <property type="component" value="Unassembled WGS sequence"/>
</dbReference>
<dbReference type="GO" id="GO:0005615">
    <property type="term" value="C:extracellular space"/>
    <property type="evidence" value="ECO:0007669"/>
    <property type="project" value="UniProtKB-KW"/>
</dbReference>
<evidence type="ECO:0000256" key="5">
    <source>
        <dbReference type="ARBA" id="ARBA00023235"/>
    </source>
</evidence>
<evidence type="ECO:0000313" key="13">
    <source>
        <dbReference type="EMBL" id="CAG5122627.1"/>
    </source>
</evidence>
<evidence type="ECO:0000256" key="1">
    <source>
        <dbReference type="ARBA" id="ARBA00004613"/>
    </source>
</evidence>
<dbReference type="EC" id="5.3.2.1" evidence="9"/>
<evidence type="ECO:0000313" key="14">
    <source>
        <dbReference type="Proteomes" id="UP000678393"/>
    </source>
</evidence>
<dbReference type="InterPro" id="IPR001398">
    <property type="entry name" value="Macrophage_inhib_fac"/>
</dbReference>
<name>A0A8S3YZJ3_9EUPU</name>
<evidence type="ECO:0000256" key="11">
    <source>
        <dbReference type="ARBA" id="ARBA00041912"/>
    </source>
</evidence>